<evidence type="ECO:0000313" key="2">
    <source>
        <dbReference type="Proteomes" id="UP001057402"/>
    </source>
</evidence>
<comment type="caution">
    <text evidence="1">The sequence shown here is derived from an EMBL/GenBank/DDBJ whole genome shotgun (WGS) entry which is preliminary data.</text>
</comment>
<organism evidence="1 2">
    <name type="scientific">Melastoma candidum</name>
    <dbReference type="NCBI Taxonomy" id="119954"/>
    <lineage>
        <taxon>Eukaryota</taxon>
        <taxon>Viridiplantae</taxon>
        <taxon>Streptophyta</taxon>
        <taxon>Embryophyta</taxon>
        <taxon>Tracheophyta</taxon>
        <taxon>Spermatophyta</taxon>
        <taxon>Magnoliopsida</taxon>
        <taxon>eudicotyledons</taxon>
        <taxon>Gunneridae</taxon>
        <taxon>Pentapetalae</taxon>
        <taxon>rosids</taxon>
        <taxon>malvids</taxon>
        <taxon>Myrtales</taxon>
        <taxon>Melastomataceae</taxon>
        <taxon>Melastomatoideae</taxon>
        <taxon>Melastomateae</taxon>
        <taxon>Melastoma</taxon>
    </lineage>
</organism>
<name>A0ACB9QK86_9MYRT</name>
<gene>
    <name evidence="1" type="ORF">MLD38_021830</name>
</gene>
<keyword evidence="2" id="KW-1185">Reference proteome</keyword>
<dbReference type="EMBL" id="CM042885">
    <property type="protein sequence ID" value="KAI4365887.1"/>
    <property type="molecule type" value="Genomic_DNA"/>
</dbReference>
<dbReference type="Proteomes" id="UP001057402">
    <property type="component" value="Chromosome 6"/>
</dbReference>
<protein>
    <submittedName>
        <fullName evidence="1">Uncharacterized protein</fullName>
    </submittedName>
</protein>
<reference evidence="2" key="1">
    <citation type="journal article" date="2023" name="Front. Plant Sci.">
        <title>Chromosomal-level genome assembly of Melastoma candidum provides insights into trichome evolution.</title>
        <authorList>
            <person name="Zhong Y."/>
            <person name="Wu W."/>
            <person name="Sun C."/>
            <person name="Zou P."/>
            <person name="Liu Y."/>
            <person name="Dai S."/>
            <person name="Zhou R."/>
        </authorList>
    </citation>
    <scope>NUCLEOTIDE SEQUENCE [LARGE SCALE GENOMIC DNA]</scope>
</reference>
<accession>A0ACB9QK86</accession>
<proteinExistence type="predicted"/>
<sequence>MSQKRQTEDANSSEDKRRRIPSFQSVVHRVVWTETVRNLLEPILEPLIRKVVKEEVDLALKKYMISVKRNCEKEMHAPAIRSLRLQFLSTLSLPVFTGARIEGEELFPVILMRMMLKIGRLKISGIILCERGKARSHFSLERFRLGARVIDTFEGIRVKEAKTESFVVRDHRGELYKKHYPPYLHDEVWRLEKIGKDGAFHKRLSREGVKTVKDFLTLFHINPSRLRNILGTGMSAKMWEVTVDHARSCVIDNNVYLYYPPGSPLKAGVIFNIVGQVMGLLSESHHVPSDKLSETEKVDAQNLVISAFQHWENVVSFDRETSLDIISSMYPTGELGGLEDYTLHGLDNLGLEYEQTANIPSQETNALICDMRPMNEDFFDEDHLQFFSPNCALQSQALEFGSTSDAQSSIDGWRCSALAHMRWTKLFSVFKWFWLRKEVKKKRNCFLEFRRFSNIR</sequence>
<evidence type="ECO:0000313" key="1">
    <source>
        <dbReference type="EMBL" id="KAI4365887.1"/>
    </source>
</evidence>